<keyword evidence="4" id="KW-1185">Reference proteome</keyword>
<dbReference type="InterPro" id="IPR007956">
    <property type="entry name" value="Malonyl_CoA_deC_C"/>
</dbReference>
<dbReference type="GO" id="GO:0005759">
    <property type="term" value="C:mitochondrial matrix"/>
    <property type="evidence" value="ECO:0007669"/>
    <property type="project" value="TreeGrafter"/>
</dbReference>
<organism evidence="3 4">
    <name type="scientific">Galdieria sulphuraria</name>
    <name type="common">Red alga</name>
    <dbReference type="NCBI Taxonomy" id="130081"/>
    <lineage>
        <taxon>Eukaryota</taxon>
        <taxon>Rhodophyta</taxon>
        <taxon>Bangiophyceae</taxon>
        <taxon>Galdieriales</taxon>
        <taxon>Galdieriaceae</taxon>
        <taxon>Galdieria</taxon>
    </lineage>
</organism>
<feature type="region of interest" description="Disordered" evidence="1">
    <location>
        <begin position="67"/>
        <end position="100"/>
    </location>
</feature>
<dbReference type="GO" id="GO:2001294">
    <property type="term" value="P:malonyl-CoA catabolic process"/>
    <property type="evidence" value="ECO:0007669"/>
    <property type="project" value="TreeGrafter"/>
</dbReference>
<dbReference type="AlphaFoldDB" id="M2XWL9"/>
<accession>M2XWL9</accession>
<sequence length="596" mass="68600">MSTLGYFVRRLTTFKDRTFISKTWKRYLSEELGPKYYAEESSVTLTETPSELADRYLQSLLRRATAGNEDKTSKAPLWELPGDVVRPAPSSTHSSNSLDSDQQIVQQVRALFHDHKDVGLGSARPKFREMFTHRVAGEVAKQIRRLLLEPRFRLIETLATDLSPNVADMEKSVEYLKVQREQSPTTPETGENWKDSTGEDSLEANEEIEQPIEDVPASDRFLAVREQLTPPFYRVFKAMLDHPEGVMAVLQLRTVMGYRKELMDPFRVAVHRHLKYLSNRLVLDLFREDMLVLESSNIDSNARTIMFSYNDWRQEWNPRRTIFELLERLNKGCKVFNLKHKSQPLLTMATAHVAFCEQLPASDEEVGKLCEPYRSDRALHPVINHIRVRSLLGGLDMEQKVINHILYKDLPLRMNYNGDVYTLSVVRRFVSWLFHQMKLFNGSAAPSFQDRMVLSADDAAVVNTILEVLKDNTTDTAQVLDPAAVEDQLIRAKDTIMKLCAYYILRADGYVIRCSDPVARIHFSNGAELYRINYMADVSRSRLRESLGITVNFRYRLQDQERNILRFYKGEPAPACSELGQWIPVVDSMYENGKTA</sequence>
<protein>
    <submittedName>
        <fullName evidence="3">Malonyl-CoA decarboxylase</fullName>
        <ecNumber evidence="3">4.1.1.9</ecNumber>
    </submittedName>
</protein>
<dbReference type="GO" id="GO:0006085">
    <property type="term" value="P:acetyl-CoA biosynthetic process"/>
    <property type="evidence" value="ECO:0007669"/>
    <property type="project" value="TreeGrafter"/>
</dbReference>
<evidence type="ECO:0000313" key="3">
    <source>
        <dbReference type="EMBL" id="EME28018.1"/>
    </source>
</evidence>
<dbReference type="InterPro" id="IPR042303">
    <property type="entry name" value="Malonyl_CoA_deC_C_sf"/>
</dbReference>
<dbReference type="PANTHER" id="PTHR28641:SF1">
    <property type="entry name" value="MALONYL-COA DECARBOXYLASE, MITOCHONDRIAL"/>
    <property type="match status" value="1"/>
</dbReference>
<dbReference type="GO" id="GO:0050080">
    <property type="term" value="F:malonyl-CoA decarboxylase activity"/>
    <property type="evidence" value="ECO:0007669"/>
    <property type="project" value="UniProtKB-EC"/>
</dbReference>
<dbReference type="EC" id="4.1.1.9" evidence="3"/>
<reference evidence="4" key="1">
    <citation type="journal article" date="2013" name="Science">
        <title>Gene transfer from bacteria and archaea facilitated evolution of an extremophilic eukaryote.</title>
        <authorList>
            <person name="Schonknecht G."/>
            <person name="Chen W.H."/>
            <person name="Ternes C.M."/>
            <person name="Barbier G.G."/>
            <person name="Shrestha R.P."/>
            <person name="Stanke M."/>
            <person name="Brautigam A."/>
            <person name="Baker B.J."/>
            <person name="Banfield J.F."/>
            <person name="Garavito R.M."/>
            <person name="Carr K."/>
            <person name="Wilkerson C."/>
            <person name="Rensing S.A."/>
            <person name="Gagneul D."/>
            <person name="Dickenson N.E."/>
            <person name="Oesterhelt C."/>
            <person name="Lercher M.J."/>
            <person name="Weber A.P."/>
        </authorList>
    </citation>
    <scope>NUCLEOTIDE SEQUENCE [LARGE SCALE GENOMIC DNA]</scope>
    <source>
        <strain evidence="4">074W</strain>
    </source>
</reference>
<feature type="domain" description="Malonyl-CoA decarboxylase C-terminal" evidence="2">
    <location>
        <begin position="324"/>
        <end position="555"/>
    </location>
</feature>
<dbReference type="eggNOG" id="KOG3018">
    <property type="taxonomic scope" value="Eukaryota"/>
</dbReference>
<feature type="region of interest" description="Disordered" evidence="1">
    <location>
        <begin position="178"/>
        <end position="205"/>
    </location>
</feature>
<dbReference type="InterPro" id="IPR038917">
    <property type="entry name" value="Malonyl_CoA_deC"/>
</dbReference>
<dbReference type="Gramene" id="EME28018">
    <property type="protein sequence ID" value="EME28018"/>
    <property type="gene ID" value="Gasu_45160"/>
</dbReference>
<evidence type="ECO:0000313" key="4">
    <source>
        <dbReference type="Proteomes" id="UP000030680"/>
    </source>
</evidence>
<dbReference type="STRING" id="130081.M2XWL9"/>
<dbReference type="GO" id="GO:0005782">
    <property type="term" value="C:peroxisomal matrix"/>
    <property type="evidence" value="ECO:0007669"/>
    <property type="project" value="TreeGrafter"/>
</dbReference>
<dbReference type="PANTHER" id="PTHR28641">
    <property type="match status" value="1"/>
</dbReference>
<dbReference type="Pfam" id="PF05292">
    <property type="entry name" value="MCD"/>
    <property type="match status" value="1"/>
</dbReference>
<evidence type="ECO:0000259" key="2">
    <source>
        <dbReference type="Pfam" id="PF05292"/>
    </source>
</evidence>
<dbReference type="RefSeq" id="XP_005704538.1">
    <property type="nucleotide sequence ID" value="XM_005704481.1"/>
</dbReference>
<evidence type="ECO:0000256" key="1">
    <source>
        <dbReference type="SAM" id="MobiDB-lite"/>
    </source>
</evidence>
<dbReference type="Gene3D" id="3.40.630.150">
    <property type="entry name" value="Malonyl-CoA decarboxylase, catalytic domain"/>
    <property type="match status" value="1"/>
</dbReference>
<feature type="compositionally biased region" description="Low complexity" evidence="1">
    <location>
        <begin position="90"/>
        <end position="100"/>
    </location>
</feature>
<keyword evidence="3" id="KW-0456">Lyase</keyword>
<gene>
    <name evidence="3" type="ORF">Gasu_45160</name>
</gene>
<dbReference type="Proteomes" id="UP000030680">
    <property type="component" value="Unassembled WGS sequence"/>
</dbReference>
<dbReference type="OMA" id="ARTIMFS"/>
<dbReference type="GeneID" id="17086887"/>
<dbReference type="GO" id="GO:0006633">
    <property type="term" value="P:fatty acid biosynthetic process"/>
    <property type="evidence" value="ECO:0007669"/>
    <property type="project" value="InterPro"/>
</dbReference>
<dbReference type="OrthoDB" id="426718at2759"/>
<proteinExistence type="predicted"/>
<name>M2XWL9_GALSU</name>
<dbReference type="EMBL" id="KB454525">
    <property type="protein sequence ID" value="EME28018.1"/>
    <property type="molecule type" value="Genomic_DNA"/>
</dbReference>
<dbReference type="KEGG" id="gsl:Gasu_45160"/>